<evidence type="ECO:0000256" key="7">
    <source>
        <dbReference type="ARBA" id="ARBA00012949"/>
    </source>
</evidence>
<comment type="catalytic activity">
    <reaction evidence="23">
        <text>4 Fe(II)-[cytochrome c] + O2 + 8 H(+)(in) = 4 Fe(III)-[cytochrome c] + 2 H2O + 4 H(+)(out)</text>
        <dbReference type="Rhea" id="RHEA:11436"/>
        <dbReference type="Rhea" id="RHEA-COMP:10350"/>
        <dbReference type="Rhea" id="RHEA-COMP:14399"/>
        <dbReference type="ChEBI" id="CHEBI:15377"/>
        <dbReference type="ChEBI" id="CHEBI:15378"/>
        <dbReference type="ChEBI" id="CHEBI:15379"/>
        <dbReference type="ChEBI" id="CHEBI:29033"/>
        <dbReference type="ChEBI" id="CHEBI:29034"/>
        <dbReference type="EC" id="7.1.1.9"/>
    </reaction>
    <physiologicalReaction direction="left-to-right" evidence="23">
        <dbReference type="Rhea" id="RHEA:11437"/>
    </physiologicalReaction>
</comment>
<feature type="transmembrane region" description="Helical" evidence="25">
    <location>
        <begin position="337"/>
        <end position="359"/>
    </location>
</feature>
<evidence type="ECO:0000256" key="16">
    <source>
        <dbReference type="ARBA" id="ARBA00022967"/>
    </source>
</evidence>
<dbReference type="FunFam" id="1.20.210.10:FF:000001">
    <property type="entry name" value="Cytochrome c oxidase subunit 1"/>
    <property type="match status" value="1"/>
</dbReference>
<feature type="transmembrane region" description="Helical" evidence="25">
    <location>
        <begin position="16"/>
        <end position="37"/>
    </location>
</feature>
<evidence type="ECO:0000256" key="14">
    <source>
        <dbReference type="ARBA" id="ARBA00022792"/>
    </source>
</evidence>
<feature type="transmembrane region" description="Helical" evidence="25">
    <location>
        <begin position="146"/>
        <end position="171"/>
    </location>
</feature>
<keyword evidence="17 24" id="KW-0249">Electron transport</keyword>
<dbReference type="GO" id="GO:0045277">
    <property type="term" value="C:respiratory chain complex IV"/>
    <property type="evidence" value="ECO:0007669"/>
    <property type="project" value="InterPro"/>
</dbReference>
<evidence type="ECO:0000256" key="4">
    <source>
        <dbReference type="ARBA" id="ARBA00004673"/>
    </source>
</evidence>
<evidence type="ECO:0000256" key="24">
    <source>
        <dbReference type="RuleBase" id="RU000369"/>
    </source>
</evidence>
<evidence type="ECO:0000256" key="15">
    <source>
        <dbReference type="ARBA" id="ARBA00022842"/>
    </source>
</evidence>
<dbReference type="EC" id="7.1.1.9" evidence="7 24"/>
<evidence type="ECO:0000313" key="27">
    <source>
        <dbReference type="EMBL" id="AXS65722.1"/>
    </source>
</evidence>
<accession>A0A346RI25</accession>
<keyword evidence="10 24" id="KW-0349">Heme</keyword>
<dbReference type="InterPro" id="IPR036927">
    <property type="entry name" value="Cyt_c_oxase-like_su1_sf"/>
</dbReference>
<keyword evidence="16" id="KW-1278">Translocase</keyword>
<dbReference type="GO" id="GO:0006123">
    <property type="term" value="P:mitochondrial electron transport, cytochrome c to oxygen"/>
    <property type="evidence" value="ECO:0007669"/>
    <property type="project" value="TreeGrafter"/>
</dbReference>
<keyword evidence="12 24" id="KW-0812">Transmembrane</keyword>
<dbReference type="PROSITE" id="PS50855">
    <property type="entry name" value="COX1"/>
    <property type="match status" value="1"/>
</dbReference>
<evidence type="ECO:0000256" key="18">
    <source>
        <dbReference type="ARBA" id="ARBA00022989"/>
    </source>
</evidence>
<dbReference type="CDD" id="cd01663">
    <property type="entry name" value="Cyt_c_Oxidase_I"/>
    <property type="match status" value="1"/>
</dbReference>
<organism evidence="27">
    <name type="scientific">Cucujoidea sp. 23 KM-2017</name>
    <dbReference type="NCBI Taxonomy" id="2219360"/>
    <lineage>
        <taxon>Eukaryota</taxon>
        <taxon>Metazoa</taxon>
        <taxon>Ecdysozoa</taxon>
        <taxon>Arthropoda</taxon>
        <taxon>Hexapoda</taxon>
        <taxon>Insecta</taxon>
        <taxon>Pterygota</taxon>
        <taxon>Neoptera</taxon>
        <taxon>Endopterygota</taxon>
        <taxon>Coleoptera</taxon>
        <taxon>Polyphaga</taxon>
        <taxon>Cucujiformia</taxon>
    </lineage>
</organism>
<dbReference type="PANTHER" id="PTHR10422:SF18">
    <property type="entry name" value="CYTOCHROME C OXIDASE SUBUNIT 1"/>
    <property type="match status" value="1"/>
</dbReference>
<comment type="similarity">
    <text evidence="5 24">Belongs to the heme-copper respiratory oxidase family.</text>
</comment>
<evidence type="ECO:0000256" key="12">
    <source>
        <dbReference type="ARBA" id="ARBA00022692"/>
    </source>
</evidence>
<gene>
    <name evidence="27" type="primary">cox1</name>
</gene>
<feature type="transmembrane region" description="Helical" evidence="25">
    <location>
        <begin position="379"/>
        <end position="400"/>
    </location>
</feature>
<dbReference type="InterPro" id="IPR023615">
    <property type="entry name" value="Cyt_c_Oxase_su1_BS"/>
</dbReference>
<dbReference type="GO" id="GO:0020037">
    <property type="term" value="F:heme binding"/>
    <property type="evidence" value="ECO:0007669"/>
    <property type="project" value="InterPro"/>
</dbReference>
<proteinExistence type="inferred from homology"/>
<evidence type="ECO:0000256" key="13">
    <source>
        <dbReference type="ARBA" id="ARBA00022723"/>
    </source>
</evidence>
<feature type="transmembrane region" description="Helical" evidence="25">
    <location>
        <begin position="267"/>
        <end position="291"/>
    </location>
</feature>
<dbReference type="Gene3D" id="1.20.210.10">
    <property type="entry name" value="Cytochrome c oxidase-like, subunit I domain"/>
    <property type="match status" value="1"/>
</dbReference>
<dbReference type="GO" id="GO:0015990">
    <property type="term" value="P:electron transport coupled proton transport"/>
    <property type="evidence" value="ECO:0007669"/>
    <property type="project" value="TreeGrafter"/>
</dbReference>
<geneLocation type="mitochondrion" evidence="27"/>
<keyword evidence="11 24" id="KW-0679">Respiratory chain</keyword>
<protein>
    <recommendedName>
        <fullName evidence="8 24">Cytochrome c oxidase subunit 1</fullName>
        <ecNumber evidence="7 24">7.1.1.9</ecNumber>
    </recommendedName>
</protein>
<keyword evidence="14 24" id="KW-0999">Mitochondrion inner membrane</keyword>
<evidence type="ECO:0000256" key="11">
    <source>
        <dbReference type="ARBA" id="ARBA00022660"/>
    </source>
</evidence>
<dbReference type="AlphaFoldDB" id="A0A346RI25"/>
<dbReference type="EMBL" id="MG193433">
    <property type="protein sequence ID" value="AXS65722.1"/>
    <property type="molecule type" value="Genomic_DNA"/>
</dbReference>
<dbReference type="InterPro" id="IPR000883">
    <property type="entry name" value="Cyt_C_Oxase_1"/>
</dbReference>
<keyword evidence="15" id="KW-0460">Magnesium</keyword>
<feature type="transmembrane region" description="Helical" evidence="25">
    <location>
        <begin position="57"/>
        <end position="83"/>
    </location>
</feature>
<keyword evidence="9 24" id="KW-0813">Transport</keyword>
<feature type="transmembrane region" description="Helical" evidence="25">
    <location>
        <begin position="450"/>
        <end position="473"/>
    </location>
</feature>
<dbReference type="PANTHER" id="PTHR10422">
    <property type="entry name" value="CYTOCHROME C OXIDASE SUBUNIT 1"/>
    <property type="match status" value="1"/>
</dbReference>
<dbReference type="InterPro" id="IPR033944">
    <property type="entry name" value="Cyt_c_oxase_su1_dom"/>
</dbReference>
<evidence type="ECO:0000256" key="1">
    <source>
        <dbReference type="ARBA" id="ARBA00001935"/>
    </source>
</evidence>
<comment type="function">
    <text evidence="24">Component of the cytochrome c oxidase, the last enzyme in the mitochondrial electron transport chain which drives oxidative phosphorylation. The respiratory chain contains 3 multisubunit complexes succinate dehydrogenase (complex II, CII), ubiquinol-cytochrome c oxidoreductase (cytochrome b-c1 complex, complex III, CIII) and cytochrome c oxidase (complex IV, CIV), that cooperate to transfer electrons derived from NADH and succinate to molecular oxygen, creating an electrochemical gradient over the inner membrane that drives transmembrane transport and the ATP synthase. Cytochrome c oxidase is the component of the respiratory chain that catalyzes the reduction of oxygen to water. Electrons originating from reduced cytochrome c in the intermembrane space (IMS) are transferred via the dinuclear copper A center (CU(A)) of subunit 2 and heme A of subunit 1 to the active site in subunit 1, a binuclear center (BNC) formed by heme A3 and copper B (CU(B)). The BNC reduces molecular oxygen to 2 water molecules using 4 electrons from cytochrome c in the IMS and 4 protons from the mitochondrial matrix.</text>
</comment>
<evidence type="ECO:0000256" key="17">
    <source>
        <dbReference type="ARBA" id="ARBA00022982"/>
    </source>
</evidence>
<keyword evidence="21 24" id="KW-0496">Mitochondrion</keyword>
<evidence type="ECO:0000256" key="25">
    <source>
        <dbReference type="SAM" id="Phobius"/>
    </source>
</evidence>
<sequence>MLPNKWLFSTNHKDIGTLYFIFGMWSGMVGTALSMLIRSELGNPGSLIGDDQIYNVIVTAHAFIMIFFMVMPIMMGGFGNWLVPLMLGAPDMAFPRMNNMSFWLLPPSLSLLIMSSIVETGAGTGWTVYPPLSSNIAHAGASVDLAIFSLHLAGISSILGAANFITTVINMRPTKMSFDRLPLLVWAITLTAILLLLSLPVLAGAITMLLTDRNLNTSFFDPAGGGDPILYQHLFWFFGHPEVYILILPGFGMISHIISQESGKKEAFGTLGMIYAMMAIGLLGFIVWAHHMFTVGMDVDTRAYFTSATMIIAVPTGIKIFSWLATMHGTQMSSTPVNLWALGFVFLFTVGGLTGVVLANSSIDIVLHDTYYVVAHFHYVLSMGAVFAIMAGIVQWFPLFTGLTLNNNYLKIQFLAMFIGVNITFFPQHFLGLSGMPRRYSDYPDSYTLWNMISSIGSLMSLISVLFFIFILWESLNSQRYSLSPMHMNSSIEWMQSLPPMEHSYSELPMLTMF</sequence>
<feature type="transmembrane region" description="Helical" evidence="25">
    <location>
        <begin position="183"/>
        <end position="210"/>
    </location>
</feature>
<feature type="transmembrane region" description="Helical" evidence="25">
    <location>
        <begin position="230"/>
        <end position="255"/>
    </location>
</feature>
<evidence type="ECO:0000256" key="3">
    <source>
        <dbReference type="ARBA" id="ARBA00004448"/>
    </source>
</evidence>
<evidence type="ECO:0000256" key="10">
    <source>
        <dbReference type="ARBA" id="ARBA00022617"/>
    </source>
</evidence>
<comment type="pathway">
    <text evidence="4 24">Energy metabolism; oxidative phosphorylation.</text>
</comment>
<dbReference type="GO" id="GO:0046872">
    <property type="term" value="F:metal ion binding"/>
    <property type="evidence" value="ECO:0007669"/>
    <property type="project" value="UniProtKB-KW"/>
</dbReference>
<keyword evidence="13 24" id="KW-0479">Metal-binding</keyword>
<dbReference type="SUPFAM" id="SSF81442">
    <property type="entry name" value="Cytochrome c oxidase subunit I-like"/>
    <property type="match status" value="1"/>
</dbReference>
<evidence type="ECO:0000256" key="6">
    <source>
        <dbReference type="ARBA" id="ARBA00011164"/>
    </source>
</evidence>
<evidence type="ECO:0000256" key="9">
    <source>
        <dbReference type="ARBA" id="ARBA00022448"/>
    </source>
</evidence>
<dbReference type="PROSITE" id="PS00077">
    <property type="entry name" value="COX1_CUB"/>
    <property type="match status" value="1"/>
</dbReference>
<feature type="transmembrane region" description="Helical" evidence="25">
    <location>
        <begin position="303"/>
        <end position="325"/>
    </location>
</feature>
<keyword evidence="20 24" id="KW-0186">Copper</keyword>
<evidence type="ECO:0000256" key="20">
    <source>
        <dbReference type="ARBA" id="ARBA00023008"/>
    </source>
</evidence>
<feature type="transmembrane region" description="Helical" evidence="25">
    <location>
        <begin position="412"/>
        <end position="430"/>
    </location>
</feature>
<evidence type="ECO:0000256" key="21">
    <source>
        <dbReference type="ARBA" id="ARBA00023128"/>
    </source>
</evidence>
<evidence type="ECO:0000259" key="26">
    <source>
        <dbReference type="PROSITE" id="PS50855"/>
    </source>
</evidence>
<keyword evidence="18 25" id="KW-1133">Transmembrane helix</keyword>
<comment type="cofactor">
    <cofactor evidence="2">
        <name>heme</name>
        <dbReference type="ChEBI" id="CHEBI:30413"/>
    </cofactor>
</comment>
<evidence type="ECO:0000256" key="5">
    <source>
        <dbReference type="ARBA" id="ARBA00009578"/>
    </source>
</evidence>
<dbReference type="GO" id="GO:0005743">
    <property type="term" value="C:mitochondrial inner membrane"/>
    <property type="evidence" value="ECO:0007669"/>
    <property type="project" value="UniProtKB-SubCell"/>
</dbReference>
<evidence type="ECO:0000256" key="19">
    <source>
        <dbReference type="ARBA" id="ARBA00023004"/>
    </source>
</evidence>
<evidence type="ECO:0000256" key="8">
    <source>
        <dbReference type="ARBA" id="ARBA00015947"/>
    </source>
</evidence>
<feature type="domain" description="Cytochrome oxidase subunit I profile" evidence="26">
    <location>
        <begin position="1"/>
        <end position="512"/>
    </location>
</feature>
<dbReference type="GO" id="GO:0004129">
    <property type="term" value="F:cytochrome-c oxidase activity"/>
    <property type="evidence" value="ECO:0007669"/>
    <property type="project" value="UniProtKB-EC"/>
</dbReference>
<dbReference type="UniPathway" id="UPA00705"/>
<evidence type="ECO:0000256" key="22">
    <source>
        <dbReference type="ARBA" id="ARBA00023136"/>
    </source>
</evidence>
<name>A0A346RI25_9CUCU</name>
<reference evidence="27" key="1">
    <citation type="journal article" date="2018" name="J. ISSAAS">
        <title>The contribution of mitochondrial metagenomics to large-scale data mining and phylogenetic analysis of Coleoptera.</title>
        <authorList>
            <person name="Miller K."/>
            <person name="Linard B."/>
            <person name="Motyka M."/>
            <person name="Bocek M."/>
            <person name="Vogler A.P."/>
        </authorList>
    </citation>
    <scope>NUCLEOTIDE SEQUENCE</scope>
</reference>
<evidence type="ECO:0000256" key="23">
    <source>
        <dbReference type="ARBA" id="ARBA00049512"/>
    </source>
</evidence>
<evidence type="ECO:0000256" key="2">
    <source>
        <dbReference type="ARBA" id="ARBA00001971"/>
    </source>
</evidence>
<comment type="subcellular location">
    <subcellularLocation>
        <location evidence="3 24">Mitochondrion inner membrane</location>
        <topology evidence="3 24">Multi-pass membrane protein</topology>
    </subcellularLocation>
</comment>
<dbReference type="Pfam" id="PF00115">
    <property type="entry name" value="COX1"/>
    <property type="match status" value="1"/>
</dbReference>
<dbReference type="PRINTS" id="PR01165">
    <property type="entry name" value="CYCOXIDASEI"/>
</dbReference>
<keyword evidence="19 24" id="KW-0408">Iron</keyword>
<comment type="cofactor">
    <cofactor evidence="1">
        <name>Cu cation</name>
        <dbReference type="ChEBI" id="CHEBI:23378"/>
    </cofactor>
</comment>
<comment type="subunit">
    <text evidence="6">Component of the cytochrome c oxidase (complex IV, CIV), a multisubunit enzyme composed of a catalytic core of 3 subunits and several supernumerary subunits. The complex exists as a monomer or a dimer and forms supercomplexes (SCs) in the inner mitochondrial membrane with ubiquinol-cytochrome c oxidoreductase (cytochrome b-c1 complex, complex III, CIII).</text>
</comment>
<keyword evidence="22 24" id="KW-0472">Membrane</keyword>
<dbReference type="InterPro" id="IPR023616">
    <property type="entry name" value="Cyt_c_oxase-like_su1_dom"/>
</dbReference>